<reference evidence="3" key="1">
    <citation type="submission" date="2015-06" db="EMBL/GenBank/DDBJ databases">
        <title>Expansion of signal transduction pathways in fungi by whole-genome duplication.</title>
        <authorList>
            <consortium name="DOE Joint Genome Institute"/>
            <person name="Corrochano L.M."/>
            <person name="Kuo A."/>
            <person name="Marcet-Houben M."/>
            <person name="Polaino S."/>
            <person name="Salamov A."/>
            <person name="Villalobos J.M."/>
            <person name="Alvarez M.I."/>
            <person name="Avalos J."/>
            <person name="Benito E.P."/>
            <person name="Benoit I."/>
            <person name="Burger G."/>
            <person name="Camino L.P."/>
            <person name="Canovas D."/>
            <person name="Cerda-Olmedo E."/>
            <person name="Cheng J.-F."/>
            <person name="Dominguez A."/>
            <person name="Elias M."/>
            <person name="Eslava A.P."/>
            <person name="Glaser F."/>
            <person name="Grimwood J."/>
            <person name="Gutierrez G."/>
            <person name="Heitman J."/>
            <person name="Henrissat B."/>
            <person name="Iturriaga E.A."/>
            <person name="Lang B.F."/>
            <person name="Lavin J.L."/>
            <person name="Lee S."/>
            <person name="Li W."/>
            <person name="Lindquist E."/>
            <person name="Lopez-Garcia S."/>
            <person name="Luque E.M."/>
            <person name="Marcos A.T."/>
            <person name="Martin J."/>
            <person name="McCluskey K."/>
            <person name="Medina H.R."/>
            <person name="Miralles-Duran A."/>
            <person name="Miyazaki A."/>
            <person name="Munoz-Torres E."/>
            <person name="Oguiza J.A."/>
            <person name="Ohm R."/>
            <person name="Olmedo M."/>
            <person name="Orejas M."/>
            <person name="Ortiz-Castellanos L."/>
            <person name="Pisabarro A.G."/>
            <person name="Rodriguez-Romero J."/>
            <person name="Ruiz-Herrera J."/>
            <person name="Ruiz-Vazquez R."/>
            <person name="Sanz C."/>
            <person name="Schackwitz W."/>
            <person name="Schmutz J."/>
            <person name="Shahriari M."/>
            <person name="Shelest E."/>
            <person name="Silva-Franco F."/>
            <person name="Soanes D."/>
            <person name="Syed K."/>
            <person name="Tagua V.G."/>
            <person name="Talbot N.J."/>
            <person name="Thon M."/>
            <person name="De vries R.P."/>
            <person name="Wiebenga A."/>
            <person name="Yadav J.S."/>
            <person name="Braun E.L."/>
            <person name="Baker S."/>
            <person name="Garre V."/>
            <person name="Horwitz B."/>
            <person name="Torres-Martinez S."/>
            <person name="Idnurm A."/>
            <person name="Herrera-Estrella A."/>
            <person name="Gabaldon T."/>
            <person name="Grigoriev I.V."/>
        </authorList>
    </citation>
    <scope>NUCLEOTIDE SEQUENCE [LARGE SCALE GENOMIC DNA]</scope>
    <source>
        <strain evidence="3">NRRL 1555(-)</strain>
    </source>
</reference>
<keyword evidence="3" id="KW-1185">Reference proteome</keyword>
<gene>
    <name evidence="2" type="ORF">PHYBLDRAFT_166454</name>
</gene>
<dbReference type="VEuPathDB" id="FungiDB:PHYBLDRAFT_166454"/>
<proteinExistence type="predicted"/>
<accession>A0A167NQY7</accession>
<name>A0A167NQY7_PHYB8</name>
<evidence type="ECO:0000313" key="3">
    <source>
        <dbReference type="Proteomes" id="UP000077315"/>
    </source>
</evidence>
<dbReference type="AlphaFoldDB" id="A0A167NQY7"/>
<protein>
    <submittedName>
        <fullName evidence="2">Uncharacterized protein</fullName>
    </submittedName>
</protein>
<evidence type="ECO:0000313" key="2">
    <source>
        <dbReference type="EMBL" id="OAD76489.1"/>
    </source>
</evidence>
<dbReference type="InParanoid" id="A0A167NQY7"/>
<dbReference type="EMBL" id="KV440976">
    <property type="protein sequence ID" value="OAD76489.1"/>
    <property type="molecule type" value="Genomic_DNA"/>
</dbReference>
<dbReference type="RefSeq" id="XP_018294529.1">
    <property type="nucleotide sequence ID" value="XM_018435417.1"/>
</dbReference>
<dbReference type="Proteomes" id="UP000077315">
    <property type="component" value="Unassembled WGS sequence"/>
</dbReference>
<sequence>MESILPDATETGHQLQGLDSSGEGIRSENTLYKQGKVIYITLAVKVQLMKFSRYLVRTLLIMYTRLLTVFKESFEILLIVVSNTTKNFLKNYSLLSKSETYCIIRDTYTKTRNRIESLYREKKYQDQNIMSKIFKCLIPA</sequence>
<dbReference type="GeneID" id="28996323"/>
<evidence type="ECO:0000256" key="1">
    <source>
        <dbReference type="SAM" id="MobiDB-lite"/>
    </source>
</evidence>
<feature type="region of interest" description="Disordered" evidence="1">
    <location>
        <begin position="1"/>
        <end position="21"/>
    </location>
</feature>
<organism evidence="2 3">
    <name type="scientific">Phycomyces blakesleeanus (strain ATCC 8743b / DSM 1359 / FGSC 10004 / NBRC 33097 / NRRL 1555)</name>
    <dbReference type="NCBI Taxonomy" id="763407"/>
    <lineage>
        <taxon>Eukaryota</taxon>
        <taxon>Fungi</taxon>
        <taxon>Fungi incertae sedis</taxon>
        <taxon>Mucoromycota</taxon>
        <taxon>Mucoromycotina</taxon>
        <taxon>Mucoromycetes</taxon>
        <taxon>Mucorales</taxon>
        <taxon>Phycomycetaceae</taxon>
        <taxon>Phycomyces</taxon>
    </lineage>
</organism>